<evidence type="ECO:0000313" key="1">
    <source>
        <dbReference type="EMBL" id="CAF4164232.1"/>
    </source>
</evidence>
<organism evidence="1 2">
    <name type="scientific">Rotaria socialis</name>
    <dbReference type="NCBI Taxonomy" id="392032"/>
    <lineage>
        <taxon>Eukaryota</taxon>
        <taxon>Metazoa</taxon>
        <taxon>Spiralia</taxon>
        <taxon>Gnathifera</taxon>
        <taxon>Rotifera</taxon>
        <taxon>Eurotatoria</taxon>
        <taxon>Bdelloidea</taxon>
        <taxon>Philodinida</taxon>
        <taxon>Philodinidae</taxon>
        <taxon>Rotaria</taxon>
    </lineage>
</organism>
<comment type="caution">
    <text evidence="1">The sequence shown here is derived from an EMBL/GenBank/DDBJ whole genome shotgun (WGS) entry which is preliminary data.</text>
</comment>
<dbReference type="AlphaFoldDB" id="A0A819ZJ68"/>
<dbReference type="Proteomes" id="UP000663873">
    <property type="component" value="Unassembled WGS sequence"/>
</dbReference>
<reference evidence="1" key="1">
    <citation type="submission" date="2021-02" db="EMBL/GenBank/DDBJ databases">
        <authorList>
            <person name="Nowell W R."/>
        </authorList>
    </citation>
    <scope>NUCLEOTIDE SEQUENCE</scope>
</reference>
<name>A0A819ZJ68_9BILA</name>
<accession>A0A819ZJ68</accession>
<dbReference type="EMBL" id="CAJOBP010000340">
    <property type="protein sequence ID" value="CAF4164232.1"/>
    <property type="molecule type" value="Genomic_DNA"/>
</dbReference>
<evidence type="ECO:0000313" key="2">
    <source>
        <dbReference type="Proteomes" id="UP000663873"/>
    </source>
</evidence>
<proteinExistence type="predicted"/>
<gene>
    <name evidence="1" type="ORF">UJA718_LOCUS4267</name>
</gene>
<sequence>MSRKVQQFDEFQSQPSLNGSSTVLDACDFSVSDNSVNDILTDFDVNTNDIQYFDVSINDVNYFHSSQDLSSSCKATLYSTAISTNVQSFQSGFDEVLSPDAFELLIEQQEKQQTNNEPSFPSLLV</sequence>
<keyword evidence="2" id="KW-1185">Reference proteome</keyword>
<protein>
    <submittedName>
        <fullName evidence="1">Uncharacterized protein</fullName>
    </submittedName>
</protein>